<dbReference type="GO" id="GO:0030466">
    <property type="term" value="P:silent mating-type cassette heterochromatin formation"/>
    <property type="evidence" value="ECO:0007669"/>
    <property type="project" value="TreeGrafter"/>
</dbReference>
<dbReference type="GO" id="GO:0033553">
    <property type="term" value="C:rDNA heterochromatin"/>
    <property type="evidence" value="ECO:0007669"/>
    <property type="project" value="TreeGrafter"/>
</dbReference>
<gene>
    <name evidence="2" type="ORF">DFJ43DRAFT_257889</name>
</gene>
<dbReference type="Pfam" id="PF16761">
    <property type="entry name" value="Clr2_transil"/>
    <property type="match status" value="1"/>
</dbReference>
<dbReference type="GO" id="GO:0031934">
    <property type="term" value="C:mating-type region heterochromatin"/>
    <property type="evidence" value="ECO:0007669"/>
    <property type="project" value="TreeGrafter"/>
</dbReference>
<dbReference type="Proteomes" id="UP001176059">
    <property type="component" value="Unassembled WGS sequence"/>
</dbReference>
<evidence type="ECO:0000313" key="2">
    <source>
        <dbReference type="EMBL" id="KAJ3737364.1"/>
    </source>
</evidence>
<evidence type="ECO:0000313" key="3">
    <source>
        <dbReference type="Proteomes" id="UP001176059"/>
    </source>
</evidence>
<dbReference type="InterPro" id="IPR031915">
    <property type="entry name" value="Clr2_N"/>
</dbReference>
<dbReference type="GO" id="GO:0070824">
    <property type="term" value="C:SHREC complex"/>
    <property type="evidence" value="ECO:0007669"/>
    <property type="project" value="InterPro"/>
</dbReference>
<reference evidence="2" key="1">
    <citation type="submission" date="2022-08" db="EMBL/GenBank/DDBJ databases">
        <authorList>
            <consortium name="DOE Joint Genome Institute"/>
            <person name="Min B."/>
            <person name="Sierra-Patev S."/>
            <person name="Naranjo-Ortiz M."/>
            <person name="Looney B."/>
            <person name="Konkel Z."/>
            <person name="Slot J.C."/>
            <person name="Sakamoto Y."/>
            <person name="Steenwyk J.L."/>
            <person name="Rokas A."/>
            <person name="Carro J."/>
            <person name="Camarero S."/>
            <person name="Ferreira P."/>
            <person name="Molpeceres G."/>
            <person name="Ruiz-duenas F.J."/>
            <person name="Serrano A."/>
            <person name="Henrissat B."/>
            <person name="Drula E."/>
            <person name="Hughes K.W."/>
            <person name="Mata J.L."/>
            <person name="Ishikawa N.K."/>
            <person name="Vargas-Isla R."/>
            <person name="Ushijima S."/>
            <person name="Smith C.A."/>
            <person name="Ahrendt S."/>
            <person name="Andreopoulos W."/>
            <person name="He G."/>
            <person name="LaButti K."/>
            <person name="Lipzen A."/>
            <person name="Ng V."/>
            <person name="Riley R."/>
            <person name="Sandor L."/>
            <person name="Barry K."/>
            <person name="Martinez A.T."/>
            <person name="Xiao Y."/>
            <person name="Gibbons J.G."/>
            <person name="Terashima K."/>
            <person name="Hibbett D.S."/>
            <person name="Grigoriev I.V."/>
        </authorList>
    </citation>
    <scope>NUCLEOTIDE SEQUENCE</scope>
    <source>
        <strain evidence="2">ET3784</strain>
    </source>
</reference>
<reference evidence="2" key="2">
    <citation type="journal article" date="2023" name="Proc. Natl. Acad. Sci. U.S.A.">
        <title>A global phylogenomic analysis of the shiitake genus Lentinula.</title>
        <authorList>
            <person name="Sierra-Patev S."/>
            <person name="Min B."/>
            <person name="Naranjo-Ortiz M."/>
            <person name="Looney B."/>
            <person name="Konkel Z."/>
            <person name="Slot J.C."/>
            <person name="Sakamoto Y."/>
            <person name="Steenwyk J.L."/>
            <person name="Rokas A."/>
            <person name="Carro J."/>
            <person name="Camarero S."/>
            <person name="Ferreira P."/>
            <person name="Molpeceres G."/>
            <person name="Ruiz-Duenas F.J."/>
            <person name="Serrano A."/>
            <person name="Henrissat B."/>
            <person name="Drula E."/>
            <person name="Hughes K.W."/>
            <person name="Mata J.L."/>
            <person name="Ishikawa N.K."/>
            <person name="Vargas-Isla R."/>
            <person name="Ushijima S."/>
            <person name="Smith C.A."/>
            <person name="Donoghue J."/>
            <person name="Ahrendt S."/>
            <person name="Andreopoulos W."/>
            <person name="He G."/>
            <person name="LaButti K."/>
            <person name="Lipzen A."/>
            <person name="Ng V."/>
            <person name="Riley R."/>
            <person name="Sandor L."/>
            <person name="Barry K."/>
            <person name="Martinez A.T."/>
            <person name="Xiao Y."/>
            <person name="Gibbons J.G."/>
            <person name="Terashima K."/>
            <person name="Grigoriev I.V."/>
            <person name="Hibbett D."/>
        </authorList>
    </citation>
    <scope>NUCLEOTIDE SEQUENCE</scope>
    <source>
        <strain evidence="2">ET3784</strain>
    </source>
</reference>
<dbReference type="InterPro" id="IPR038986">
    <property type="entry name" value="Clr2"/>
</dbReference>
<accession>A0AA38JKT3</accession>
<comment type="caution">
    <text evidence="2">The sequence shown here is derived from an EMBL/GenBank/DDBJ whole genome shotgun (WGS) entry which is preliminary data.</text>
</comment>
<keyword evidence="3" id="KW-1185">Reference proteome</keyword>
<dbReference type="EMBL" id="JANVFO010000002">
    <property type="protein sequence ID" value="KAJ3737364.1"/>
    <property type="molecule type" value="Genomic_DNA"/>
</dbReference>
<evidence type="ECO:0000259" key="1">
    <source>
        <dbReference type="Pfam" id="PF16761"/>
    </source>
</evidence>
<feature type="domain" description="Cryptic loci regulator 2 N-terminal" evidence="1">
    <location>
        <begin position="74"/>
        <end position="143"/>
    </location>
</feature>
<sequence length="604" mass="67597">MSFASTLEPIKIRFPRTDVLNLNAAAEIIKAQSIQGAKIRIADDGCRKRWLQVILKGLCEARIFAPETAGDSELADFPEGYQLVQRARQIHQQNSHSGRWDTYLIGSPNVKAKVGFRSAREFIPHAIWLFCNPGLNHALCQCIHRRYQLNPSGDHQHLQNITNLQSQGLPFSSLDSRSSSISIDEAVHQLRETRSDSEIRKGEVIWAALNPAITDFDSRAAPNAIRLWPALVLGLTMFRSENTTIFKVQLFGLLPSQACSVQKSRILPFNAYTLPLVLTNSLRFVLQSRQAQAYPDSPELLTLNFEESDRAFPHNPSFAAAALPYIQALSEAFRHIHGRSCCYRNVVLHLEMATATPNISFIPCNCMSGFQDNAESSAFQWGAEYIQAGDLVRLKTSRKDLVPFKQFLHPPSGPVQSYFQIWSPPNENGGAFSRGLFLKIMTVQLLSPAEHPESPSTLSAVGILYEVADKDASVLGRRLAADEAHHEFKFCSIMKTGYLAVVALNDIRGRYYPAPQVISTFYNLKLESRESVTPSPSQHHLQMLAGLWPDDNFDAQIEFGGQQILARAGNKEEFADILNHYAAIARQKHLSFEKCIHPKTEESD</sequence>
<name>A0AA38JKT3_9AGAR</name>
<dbReference type="PANTHER" id="PTHR38046:SF1">
    <property type="entry name" value="CRYPTIC LOCI REGULATOR 2"/>
    <property type="match status" value="1"/>
</dbReference>
<organism evidence="2 3">
    <name type="scientific">Lentinula guzmanii</name>
    <dbReference type="NCBI Taxonomy" id="2804957"/>
    <lineage>
        <taxon>Eukaryota</taxon>
        <taxon>Fungi</taxon>
        <taxon>Dikarya</taxon>
        <taxon>Basidiomycota</taxon>
        <taxon>Agaricomycotina</taxon>
        <taxon>Agaricomycetes</taxon>
        <taxon>Agaricomycetidae</taxon>
        <taxon>Agaricales</taxon>
        <taxon>Marasmiineae</taxon>
        <taxon>Omphalotaceae</taxon>
        <taxon>Lentinula</taxon>
    </lineage>
</organism>
<dbReference type="PANTHER" id="PTHR38046">
    <property type="entry name" value="CRYPTIC LOCI REGULATOR 2"/>
    <property type="match status" value="1"/>
</dbReference>
<proteinExistence type="predicted"/>
<protein>
    <recommendedName>
        <fullName evidence="1">Cryptic loci regulator 2 N-terminal domain-containing protein</fullName>
    </recommendedName>
</protein>
<dbReference type="AlphaFoldDB" id="A0AA38JKT3"/>